<keyword evidence="2" id="KW-0472">Membrane</keyword>
<feature type="transmembrane region" description="Helical" evidence="2">
    <location>
        <begin position="65"/>
        <end position="84"/>
    </location>
</feature>
<dbReference type="EMBL" id="WOWS01000001">
    <property type="protein sequence ID" value="MUU76883.1"/>
    <property type="molecule type" value="Genomic_DNA"/>
</dbReference>
<gene>
    <name evidence="3" type="ORF">GN138_00355</name>
</gene>
<name>A0A6L6U4A2_9FLAO</name>
<protein>
    <submittedName>
        <fullName evidence="3">Uncharacterized protein</fullName>
    </submittedName>
</protein>
<dbReference type="RefSeq" id="WP_157361335.1">
    <property type="nucleotide sequence ID" value="NZ_WOWS01000001.1"/>
</dbReference>
<evidence type="ECO:0000256" key="1">
    <source>
        <dbReference type="SAM" id="MobiDB-lite"/>
    </source>
</evidence>
<comment type="caution">
    <text evidence="3">The sequence shown here is derived from an EMBL/GenBank/DDBJ whole genome shotgun (WGS) entry which is preliminary data.</text>
</comment>
<dbReference type="AlphaFoldDB" id="A0A6L6U4A2"/>
<feature type="transmembrane region" description="Helical" evidence="2">
    <location>
        <begin position="104"/>
        <end position="122"/>
    </location>
</feature>
<keyword evidence="4" id="KW-1185">Reference proteome</keyword>
<organism evidence="3 4">
    <name type="scientific">Winogradskyella endarachnes</name>
    <dbReference type="NCBI Taxonomy" id="2681965"/>
    <lineage>
        <taxon>Bacteria</taxon>
        <taxon>Pseudomonadati</taxon>
        <taxon>Bacteroidota</taxon>
        <taxon>Flavobacteriia</taxon>
        <taxon>Flavobacteriales</taxon>
        <taxon>Flavobacteriaceae</taxon>
        <taxon>Winogradskyella</taxon>
    </lineage>
</organism>
<evidence type="ECO:0000313" key="4">
    <source>
        <dbReference type="Proteomes" id="UP000478208"/>
    </source>
</evidence>
<evidence type="ECO:0000256" key="2">
    <source>
        <dbReference type="SAM" id="Phobius"/>
    </source>
</evidence>
<proteinExistence type="predicted"/>
<keyword evidence="2" id="KW-0812">Transmembrane</keyword>
<dbReference type="Proteomes" id="UP000478208">
    <property type="component" value="Unassembled WGS sequence"/>
</dbReference>
<feature type="region of interest" description="Disordered" evidence="1">
    <location>
        <begin position="154"/>
        <end position="173"/>
    </location>
</feature>
<evidence type="ECO:0000313" key="3">
    <source>
        <dbReference type="EMBL" id="MUU76883.1"/>
    </source>
</evidence>
<accession>A0A6L6U4A2</accession>
<feature type="compositionally biased region" description="Basic residues" evidence="1">
    <location>
        <begin position="157"/>
        <end position="173"/>
    </location>
</feature>
<sequence length="173" mass="19879">MSLYNRFKITKKDLEKRSYGIHFSGLDDVFLEFLAQEKQKENPLLSDLYLATLVKKRNKQINSSIYTLSTLGIVCLVIGLYKFFYTEALVGVNLFTQFPLISNGAIEIAGSLFLLIGSYYSFVKRKDVLERLVKSDLIEALKKFKREKDILASAPSKKQKRFKKSFKVGKKKS</sequence>
<reference evidence="3 4" key="1">
    <citation type="submission" date="2019-12" db="EMBL/GenBank/DDBJ databases">
        <authorList>
            <person name="Li J."/>
        </authorList>
    </citation>
    <scope>NUCLEOTIDE SEQUENCE [LARGE SCALE GENOMIC DNA]</scope>
    <source>
        <strain evidence="3 4">HL2-2</strain>
    </source>
</reference>
<keyword evidence="2" id="KW-1133">Transmembrane helix</keyword>